<sequence>MMKNFVFDVDGTLIDSEKMYMLSMQRALADTGRQFEYDQLSPTFGTTGAIALKQIGIPDAEIPGIMAVWQDYTKDTYDTMHVYPGVEAALKQLHENSQIKTAIVTSKAAAEYQRDLVENFPLDRYMDNHVTADEVKRGKPAPDSLLALVKKMSLDVADTVYVGDTIYDLQAAHAAGIAFALVTWGAEKDQALIRDSEYIVDKPHALLDLITK</sequence>
<dbReference type="Proteomes" id="UP000051139">
    <property type="component" value="Unassembled WGS sequence"/>
</dbReference>
<reference evidence="1 2" key="1">
    <citation type="journal article" date="2015" name="Genome Announc.">
        <title>Expanding the biotechnology potential of lactobacilli through comparative genomics of 213 strains and associated genera.</title>
        <authorList>
            <person name="Sun Z."/>
            <person name="Harris H.M."/>
            <person name="McCann A."/>
            <person name="Guo C."/>
            <person name="Argimon S."/>
            <person name="Zhang W."/>
            <person name="Yang X."/>
            <person name="Jeffery I.B."/>
            <person name="Cooney J.C."/>
            <person name="Kagawa T.F."/>
            <person name="Liu W."/>
            <person name="Song Y."/>
            <person name="Salvetti E."/>
            <person name="Wrobel A."/>
            <person name="Rasinkangas P."/>
            <person name="Parkhill J."/>
            <person name="Rea M.C."/>
            <person name="O'Sullivan O."/>
            <person name="Ritari J."/>
            <person name="Douillard F.P."/>
            <person name="Paul Ross R."/>
            <person name="Yang R."/>
            <person name="Briner A.E."/>
            <person name="Felis G.E."/>
            <person name="de Vos W.M."/>
            <person name="Barrangou R."/>
            <person name="Klaenhammer T.R."/>
            <person name="Caufield P.W."/>
            <person name="Cui Y."/>
            <person name="Zhang H."/>
            <person name="O'Toole P.W."/>
        </authorList>
    </citation>
    <scope>NUCLEOTIDE SEQUENCE [LARGE SCALE GENOMIC DNA]</scope>
    <source>
        <strain evidence="1 2">DSM 22696</strain>
    </source>
</reference>
<dbReference type="Gene3D" id="3.40.50.1000">
    <property type="entry name" value="HAD superfamily/HAD-like"/>
    <property type="match status" value="1"/>
</dbReference>
<accession>A0A0R2L5W2</accession>
<dbReference type="InterPro" id="IPR050155">
    <property type="entry name" value="HAD-like_hydrolase_sf"/>
</dbReference>
<dbReference type="GO" id="GO:0008967">
    <property type="term" value="F:phosphoglycolate phosphatase activity"/>
    <property type="evidence" value="ECO:0007669"/>
    <property type="project" value="TreeGrafter"/>
</dbReference>
<dbReference type="STRING" id="348151.IV55_GL000069"/>
<dbReference type="PANTHER" id="PTHR43434">
    <property type="entry name" value="PHOSPHOGLYCOLATE PHOSPHATASE"/>
    <property type="match status" value="1"/>
</dbReference>
<evidence type="ECO:0000313" key="1">
    <source>
        <dbReference type="EMBL" id="KRN97151.1"/>
    </source>
</evidence>
<comment type="caution">
    <text evidence="1">The sequence shown here is derived from an EMBL/GenBank/DDBJ whole genome shotgun (WGS) entry which is preliminary data.</text>
</comment>
<dbReference type="InterPro" id="IPR023214">
    <property type="entry name" value="HAD_sf"/>
</dbReference>
<dbReference type="NCBIfam" id="TIGR01549">
    <property type="entry name" value="HAD-SF-IA-v1"/>
    <property type="match status" value="1"/>
</dbReference>
<organism evidence="1 2">
    <name type="scientific">Furfurilactobacillus siliginis</name>
    <dbReference type="NCBI Taxonomy" id="348151"/>
    <lineage>
        <taxon>Bacteria</taxon>
        <taxon>Bacillati</taxon>
        <taxon>Bacillota</taxon>
        <taxon>Bacilli</taxon>
        <taxon>Lactobacillales</taxon>
        <taxon>Lactobacillaceae</taxon>
        <taxon>Furfurilactobacillus</taxon>
    </lineage>
</organism>
<proteinExistence type="predicted"/>
<gene>
    <name evidence="1" type="ORF">IV55_GL000069</name>
</gene>
<dbReference type="PANTHER" id="PTHR43434:SF1">
    <property type="entry name" value="PHOSPHOGLYCOLATE PHOSPHATASE"/>
    <property type="match status" value="1"/>
</dbReference>
<dbReference type="InterPro" id="IPR036412">
    <property type="entry name" value="HAD-like_sf"/>
</dbReference>
<evidence type="ECO:0000313" key="2">
    <source>
        <dbReference type="Proteomes" id="UP000051139"/>
    </source>
</evidence>
<dbReference type="SFLD" id="SFLDG01129">
    <property type="entry name" value="C1.5:_HAD__Beta-PGM__Phosphata"/>
    <property type="match status" value="1"/>
</dbReference>
<dbReference type="Gene3D" id="1.10.150.240">
    <property type="entry name" value="Putative phosphatase, domain 2"/>
    <property type="match status" value="1"/>
</dbReference>
<dbReference type="OrthoDB" id="9792518at2"/>
<dbReference type="InterPro" id="IPR041492">
    <property type="entry name" value="HAD_2"/>
</dbReference>
<keyword evidence="2" id="KW-1185">Reference proteome</keyword>
<dbReference type="SFLD" id="SFLDG01135">
    <property type="entry name" value="C1.5.6:_HAD__Beta-PGM__Phospha"/>
    <property type="match status" value="1"/>
</dbReference>
<dbReference type="NCBIfam" id="TIGR01509">
    <property type="entry name" value="HAD-SF-IA-v3"/>
    <property type="match status" value="1"/>
</dbReference>
<dbReference type="EMBL" id="JQCB01000001">
    <property type="protein sequence ID" value="KRN97151.1"/>
    <property type="molecule type" value="Genomic_DNA"/>
</dbReference>
<dbReference type="SUPFAM" id="SSF56784">
    <property type="entry name" value="HAD-like"/>
    <property type="match status" value="1"/>
</dbReference>
<dbReference type="PATRIC" id="fig|348151.3.peg.71"/>
<dbReference type="InterPro" id="IPR006439">
    <property type="entry name" value="HAD-SF_hydro_IA"/>
</dbReference>
<protein>
    <submittedName>
        <fullName evidence="1">Phosphatase</fullName>
    </submittedName>
</protein>
<dbReference type="InterPro" id="IPR023198">
    <property type="entry name" value="PGP-like_dom2"/>
</dbReference>
<dbReference type="Pfam" id="PF13419">
    <property type="entry name" value="HAD_2"/>
    <property type="match status" value="1"/>
</dbReference>
<dbReference type="AlphaFoldDB" id="A0A0R2L5W2"/>
<name>A0A0R2L5W2_9LACO</name>
<dbReference type="SFLD" id="SFLDS00003">
    <property type="entry name" value="Haloacid_Dehalogenase"/>
    <property type="match status" value="1"/>
</dbReference>
<dbReference type="GO" id="GO:0006281">
    <property type="term" value="P:DNA repair"/>
    <property type="evidence" value="ECO:0007669"/>
    <property type="project" value="TreeGrafter"/>
</dbReference>